<dbReference type="InterPro" id="IPR001623">
    <property type="entry name" value="DnaJ_domain"/>
</dbReference>
<dbReference type="GO" id="GO:0001671">
    <property type="term" value="F:ATPase activator activity"/>
    <property type="evidence" value="ECO:0007669"/>
    <property type="project" value="TreeGrafter"/>
</dbReference>
<evidence type="ECO:0000313" key="8">
    <source>
        <dbReference type="Proteomes" id="UP000751190"/>
    </source>
</evidence>
<comment type="similarity">
    <text evidence="1">Belongs to the DPH4 family.</text>
</comment>
<evidence type="ECO:0000256" key="2">
    <source>
        <dbReference type="ARBA" id="ARBA00022723"/>
    </source>
</evidence>
<evidence type="ECO:0000313" key="7">
    <source>
        <dbReference type="EMBL" id="KAG8463023.1"/>
    </source>
</evidence>
<dbReference type="OMA" id="WSSAYAY"/>
<dbReference type="SUPFAM" id="SSF144217">
    <property type="entry name" value="CSL zinc finger"/>
    <property type="match status" value="1"/>
</dbReference>
<keyword evidence="8" id="KW-1185">Reference proteome</keyword>
<keyword evidence="4" id="KW-0408">Iron</keyword>
<feature type="domain" description="J" evidence="5">
    <location>
        <begin position="4"/>
        <end position="68"/>
    </location>
</feature>
<dbReference type="SMART" id="SM00271">
    <property type="entry name" value="DnaJ"/>
    <property type="match status" value="1"/>
</dbReference>
<dbReference type="PROSITE" id="PS51074">
    <property type="entry name" value="DPH_MB"/>
    <property type="match status" value="1"/>
</dbReference>
<name>A0A8J5XAP3_DIALT</name>
<comment type="caution">
    <text evidence="7">The sequence shown here is derived from an EMBL/GenBank/DDBJ whole genome shotgun (WGS) entry which is preliminary data.</text>
</comment>
<dbReference type="InterPro" id="IPR007872">
    <property type="entry name" value="DPH_MB_dom"/>
</dbReference>
<dbReference type="PROSITE" id="PS50076">
    <property type="entry name" value="DNAJ_2"/>
    <property type="match status" value="1"/>
</dbReference>
<dbReference type="InterPro" id="IPR036671">
    <property type="entry name" value="DPH_MB_sf"/>
</dbReference>
<gene>
    <name evidence="7" type="ORF">KFE25_001796</name>
</gene>
<dbReference type="CDD" id="cd06257">
    <property type="entry name" value="DnaJ"/>
    <property type="match status" value="1"/>
</dbReference>
<dbReference type="PANTHER" id="PTHR45255">
    <property type="entry name" value="DNAJ HOMOLOG SUBFAMILY C MEMBER 24"/>
    <property type="match status" value="1"/>
</dbReference>
<dbReference type="Pfam" id="PF05207">
    <property type="entry name" value="Zn_ribbon_CSL"/>
    <property type="match status" value="1"/>
</dbReference>
<dbReference type="PRINTS" id="PR00625">
    <property type="entry name" value="JDOMAIN"/>
</dbReference>
<keyword evidence="3" id="KW-0862">Zinc</keyword>
<dbReference type="AlphaFoldDB" id="A0A8J5XAP3"/>
<dbReference type="GO" id="GO:0008198">
    <property type="term" value="F:ferrous iron binding"/>
    <property type="evidence" value="ECO:0007669"/>
    <property type="project" value="TreeGrafter"/>
</dbReference>
<evidence type="ECO:0000259" key="5">
    <source>
        <dbReference type="PROSITE" id="PS50076"/>
    </source>
</evidence>
<feature type="domain" description="DPH-type MB" evidence="6">
    <location>
        <begin position="81"/>
        <end position="136"/>
    </location>
</feature>
<protein>
    <recommendedName>
        <fullName evidence="9">Diphthamide biosynthesis protein 4</fullName>
    </recommendedName>
</protein>
<dbReference type="InterPro" id="IPR036869">
    <property type="entry name" value="J_dom_sf"/>
</dbReference>
<evidence type="ECO:0008006" key="9">
    <source>
        <dbReference type="Google" id="ProtNLM"/>
    </source>
</evidence>
<dbReference type="Proteomes" id="UP000751190">
    <property type="component" value="Unassembled WGS sequence"/>
</dbReference>
<dbReference type="OrthoDB" id="164807at2759"/>
<evidence type="ECO:0000256" key="1">
    <source>
        <dbReference type="ARBA" id="ARBA00006169"/>
    </source>
</evidence>
<dbReference type="EMBL" id="JAGTXO010000018">
    <property type="protein sequence ID" value="KAG8463023.1"/>
    <property type="molecule type" value="Genomic_DNA"/>
</dbReference>
<dbReference type="SUPFAM" id="SSF46565">
    <property type="entry name" value="Chaperone J-domain"/>
    <property type="match status" value="1"/>
</dbReference>
<dbReference type="PANTHER" id="PTHR45255:SF1">
    <property type="entry name" value="DNAJ HOMOLOG SUBFAMILY C MEMBER 24"/>
    <property type="match status" value="1"/>
</dbReference>
<sequence>MAADPYAVLGVAPEASLDEVRRAYHASCLRLHPDKMGGSADATDFHAVQGAWRVLSDDAARRRHDEERAQGARDLDAEARMAERVVFDEMRPSDAADSRSWPCRCGAVYELTSHELAAGSVVVVPCDGCSLSIRVE</sequence>
<dbReference type="Pfam" id="PF00226">
    <property type="entry name" value="DnaJ"/>
    <property type="match status" value="1"/>
</dbReference>
<keyword evidence="2" id="KW-0479">Metal-binding</keyword>
<accession>A0A8J5XAP3</accession>
<evidence type="ECO:0000256" key="4">
    <source>
        <dbReference type="ARBA" id="ARBA00023004"/>
    </source>
</evidence>
<evidence type="ECO:0000256" key="3">
    <source>
        <dbReference type="ARBA" id="ARBA00022833"/>
    </source>
</evidence>
<evidence type="ECO:0000259" key="6">
    <source>
        <dbReference type="PROSITE" id="PS51074"/>
    </source>
</evidence>
<dbReference type="Gene3D" id="1.10.287.110">
    <property type="entry name" value="DnaJ domain"/>
    <property type="match status" value="1"/>
</dbReference>
<reference evidence="7" key="1">
    <citation type="submission" date="2021-05" db="EMBL/GenBank/DDBJ databases">
        <title>The genome of the haptophyte Pavlova lutheri (Diacronema luteri, Pavlovales) - a model for lipid biosynthesis in eukaryotic algae.</title>
        <authorList>
            <person name="Hulatt C.J."/>
            <person name="Posewitz M.C."/>
        </authorList>
    </citation>
    <scope>NUCLEOTIDE SEQUENCE</scope>
    <source>
        <strain evidence="7">NIVA-4/92</strain>
    </source>
</reference>
<dbReference type="Gene3D" id="3.10.660.10">
    <property type="entry name" value="DPH Zinc finger"/>
    <property type="match status" value="1"/>
</dbReference>
<organism evidence="7 8">
    <name type="scientific">Diacronema lutheri</name>
    <name type="common">Unicellular marine alga</name>
    <name type="synonym">Monochrysis lutheri</name>
    <dbReference type="NCBI Taxonomy" id="2081491"/>
    <lineage>
        <taxon>Eukaryota</taxon>
        <taxon>Haptista</taxon>
        <taxon>Haptophyta</taxon>
        <taxon>Pavlovophyceae</taxon>
        <taxon>Pavlovales</taxon>
        <taxon>Pavlovaceae</taxon>
        <taxon>Diacronema</taxon>
    </lineage>
</organism>
<proteinExistence type="inferred from homology"/>